<dbReference type="Proteomes" id="UP000823749">
    <property type="component" value="Chromosome 13"/>
</dbReference>
<evidence type="ECO:0000313" key="1">
    <source>
        <dbReference type="EMBL" id="KAG5516933.1"/>
    </source>
</evidence>
<evidence type="ECO:0000313" key="2">
    <source>
        <dbReference type="Proteomes" id="UP000823749"/>
    </source>
</evidence>
<dbReference type="AlphaFoldDB" id="A0AAV6HST6"/>
<reference evidence="1 2" key="1">
    <citation type="submission" date="2020-08" db="EMBL/GenBank/DDBJ databases">
        <title>Plant Genome Project.</title>
        <authorList>
            <person name="Zhang R.-G."/>
        </authorList>
    </citation>
    <scope>NUCLEOTIDE SEQUENCE [LARGE SCALE GENOMIC DNA]</scope>
    <source>
        <strain evidence="1">WSP0</strain>
        <tissue evidence="1">Leaf</tissue>
    </source>
</reference>
<comment type="caution">
    <text evidence="1">The sequence shown here is derived from an EMBL/GenBank/DDBJ whole genome shotgun (WGS) entry which is preliminary data.</text>
</comment>
<name>A0AAV6HST6_9ERIC</name>
<accession>A0AAV6HST6</accession>
<gene>
    <name evidence="1" type="ORF">RHGRI_037611</name>
</gene>
<proteinExistence type="predicted"/>
<organism evidence="1 2">
    <name type="scientific">Rhododendron griersonianum</name>
    <dbReference type="NCBI Taxonomy" id="479676"/>
    <lineage>
        <taxon>Eukaryota</taxon>
        <taxon>Viridiplantae</taxon>
        <taxon>Streptophyta</taxon>
        <taxon>Embryophyta</taxon>
        <taxon>Tracheophyta</taxon>
        <taxon>Spermatophyta</taxon>
        <taxon>Magnoliopsida</taxon>
        <taxon>eudicotyledons</taxon>
        <taxon>Gunneridae</taxon>
        <taxon>Pentapetalae</taxon>
        <taxon>asterids</taxon>
        <taxon>Ericales</taxon>
        <taxon>Ericaceae</taxon>
        <taxon>Ericoideae</taxon>
        <taxon>Rhodoreae</taxon>
        <taxon>Rhododendron</taxon>
    </lineage>
</organism>
<sequence>MMLQLLFEITNDCHVVDLDHCHLQFTRYAEQTFSFPKVKLVLVQGRQHYPDHAGKYNPLLSLMLMVNIVVGM</sequence>
<protein>
    <submittedName>
        <fullName evidence="1">Uncharacterized protein</fullName>
    </submittedName>
</protein>
<keyword evidence="2" id="KW-1185">Reference proteome</keyword>
<dbReference type="EMBL" id="JACTNZ010000013">
    <property type="protein sequence ID" value="KAG5516933.1"/>
    <property type="molecule type" value="Genomic_DNA"/>
</dbReference>